<protein>
    <submittedName>
        <fullName evidence="1">Uncharacterized protein</fullName>
    </submittedName>
</protein>
<accession>A0A1X7TTB1</accession>
<evidence type="ECO:0000313" key="1">
    <source>
        <dbReference type="EnsemblMetazoa" id="Aqu2.1.18483_001"/>
    </source>
</evidence>
<dbReference type="AlphaFoldDB" id="A0A1X7TTB1"/>
<dbReference type="InterPro" id="IPR011010">
    <property type="entry name" value="DNA_brk_join_enz"/>
</dbReference>
<dbReference type="SUPFAM" id="SSF56349">
    <property type="entry name" value="DNA breaking-rejoining enzymes"/>
    <property type="match status" value="1"/>
</dbReference>
<dbReference type="InParanoid" id="A0A1X7TTB1"/>
<dbReference type="InterPro" id="IPR052925">
    <property type="entry name" value="Phage_Integrase-like_Recomb"/>
</dbReference>
<dbReference type="OrthoDB" id="6110137at2759"/>
<reference evidence="1" key="1">
    <citation type="submission" date="2017-05" db="UniProtKB">
        <authorList>
            <consortium name="EnsemblMetazoa"/>
        </authorList>
    </citation>
    <scope>IDENTIFICATION</scope>
</reference>
<dbReference type="GO" id="GO:0003677">
    <property type="term" value="F:DNA binding"/>
    <property type="evidence" value="ECO:0007669"/>
    <property type="project" value="InterPro"/>
</dbReference>
<name>A0A1X7TTB1_AMPQE</name>
<organism evidence="1">
    <name type="scientific">Amphimedon queenslandica</name>
    <name type="common">Sponge</name>
    <dbReference type="NCBI Taxonomy" id="400682"/>
    <lineage>
        <taxon>Eukaryota</taxon>
        <taxon>Metazoa</taxon>
        <taxon>Porifera</taxon>
        <taxon>Demospongiae</taxon>
        <taxon>Heteroscleromorpha</taxon>
        <taxon>Haplosclerida</taxon>
        <taxon>Niphatidae</taxon>
        <taxon>Amphimedon</taxon>
    </lineage>
</organism>
<dbReference type="PANTHER" id="PTHR34605">
    <property type="entry name" value="PHAGE_INTEGRASE DOMAIN-CONTAINING PROTEIN"/>
    <property type="match status" value="1"/>
</dbReference>
<proteinExistence type="predicted"/>
<dbReference type="PANTHER" id="PTHR34605:SF3">
    <property type="entry name" value="P CELL-TYPE AGGLUTINATION PROTEIN MAP4-LIKE-RELATED"/>
    <property type="match status" value="1"/>
</dbReference>
<dbReference type="EnsemblMetazoa" id="Aqu2.1.18483_001">
    <property type="protein sequence ID" value="Aqu2.1.18483_001"/>
    <property type="gene ID" value="Aqu2.1.18483"/>
</dbReference>
<sequence length="198" mass="22270">MGWLAKEGFHPGLMSAYFSALRHLSIKAGLGPVSQATWPQLAYVVKGLEREHRDVPTLQRLPITLDVLRKLKAAWESGLEEKVTAYLLWAVSCIAFFGCFRLGKILLSKTTKTPALWQPDEFLRSKLAMVIHLRFSKTGQNERDINVHIGATLTDICPFVPLQNYLRIRPLGQGPLFMWADGNPVLKSSSFLLVRKAL</sequence>